<evidence type="ECO:0000259" key="1">
    <source>
        <dbReference type="Pfam" id="PF01423"/>
    </source>
</evidence>
<dbReference type="Pfam" id="PF01423">
    <property type="entry name" value="LSM"/>
    <property type="match status" value="1"/>
</dbReference>
<dbReference type="Gene3D" id="2.30.30.100">
    <property type="match status" value="1"/>
</dbReference>
<dbReference type="InterPro" id="IPR039267">
    <property type="entry name" value="Lsm11"/>
</dbReference>
<protein>
    <recommendedName>
        <fullName evidence="1">Sm domain-containing protein</fullName>
    </recommendedName>
</protein>
<keyword evidence="3" id="KW-1185">Reference proteome</keyword>
<proteinExistence type="predicted"/>
<dbReference type="PANTHER" id="PTHR21415:SF1">
    <property type="entry name" value="U7 SNRNA-ASSOCIATED SM-LIKE PROTEIN LSM11"/>
    <property type="match status" value="1"/>
</dbReference>
<evidence type="ECO:0000313" key="2">
    <source>
        <dbReference type="EMBL" id="KAK6641060.1"/>
    </source>
</evidence>
<name>A0ABR1BGK4_POLSC</name>
<comment type="caution">
    <text evidence="2">The sequence shown here is derived from an EMBL/GenBank/DDBJ whole genome shotgun (WGS) entry which is preliminary data.</text>
</comment>
<evidence type="ECO:0000313" key="3">
    <source>
        <dbReference type="Proteomes" id="UP001359485"/>
    </source>
</evidence>
<sequence>MRFYVCDFAFAHLQRTRDIDSYFFPMKVNLRKPTESRLSGMSQVWTRGPREIRGYCIGFLIAFDKHWNLALEDVLEVWTRRVKRKTVLLGEMCSIRKLIIDAKREQGQPPASNIEG</sequence>
<gene>
    <name evidence="2" type="ORF">RUM44_012759</name>
</gene>
<dbReference type="InterPro" id="IPR010920">
    <property type="entry name" value="LSM_dom_sf"/>
</dbReference>
<dbReference type="InterPro" id="IPR001163">
    <property type="entry name" value="Sm_dom_euk/arc"/>
</dbReference>
<dbReference type="EMBL" id="JAWJWF010000001">
    <property type="protein sequence ID" value="KAK6641060.1"/>
    <property type="molecule type" value="Genomic_DNA"/>
</dbReference>
<organism evidence="2 3">
    <name type="scientific">Polyplax serrata</name>
    <name type="common">Common mouse louse</name>
    <dbReference type="NCBI Taxonomy" id="468196"/>
    <lineage>
        <taxon>Eukaryota</taxon>
        <taxon>Metazoa</taxon>
        <taxon>Ecdysozoa</taxon>
        <taxon>Arthropoda</taxon>
        <taxon>Hexapoda</taxon>
        <taxon>Insecta</taxon>
        <taxon>Pterygota</taxon>
        <taxon>Neoptera</taxon>
        <taxon>Paraneoptera</taxon>
        <taxon>Psocodea</taxon>
        <taxon>Troctomorpha</taxon>
        <taxon>Phthiraptera</taxon>
        <taxon>Anoplura</taxon>
        <taxon>Polyplacidae</taxon>
        <taxon>Polyplax</taxon>
    </lineage>
</organism>
<dbReference type="Proteomes" id="UP001359485">
    <property type="component" value="Unassembled WGS sequence"/>
</dbReference>
<dbReference type="SUPFAM" id="SSF50182">
    <property type="entry name" value="Sm-like ribonucleoproteins"/>
    <property type="match status" value="1"/>
</dbReference>
<accession>A0ABR1BGK4</accession>
<reference evidence="2 3" key="1">
    <citation type="submission" date="2023-09" db="EMBL/GenBank/DDBJ databases">
        <title>Genomes of two closely related lineages of the louse Polyplax serrata with different host specificities.</title>
        <authorList>
            <person name="Martinu J."/>
            <person name="Tarabai H."/>
            <person name="Stefka J."/>
            <person name="Hypsa V."/>
        </authorList>
    </citation>
    <scope>NUCLEOTIDE SEQUENCE [LARGE SCALE GENOMIC DNA]</scope>
    <source>
        <strain evidence="2">98ZLc_SE</strain>
    </source>
</reference>
<dbReference type="PANTHER" id="PTHR21415">
    <property type="entry name" value="U7 SNRNA-ASSOCIATED SM-LIKE PROTEIN LSM11"/>
    <property type="match status" value="1"/>
</dbReference>
<feature type="domain" description="Sm" evidence="1">
    <location>
        <begin position="57"/>
        <end position="88"/>
    </location>
</feature>